<evidence type="ECO:0000313" key="9">
    <source>
        <dbReference type="Proteomes" id="UP000297245"/>
    </source>
</evidence>
<dbReference type="SUPFAM" id="SSF52540">
    <property type="entry name" value="P-loop containing nucleoside triphosphate hydrolases"/>
    <property type="match status" value="1"/>
</dbReference>
<dbReference type="GO" id="GO:0005525">
    <property type="term" value="F:GTP binding"/>
    <property type="evidence" value="ECO:0007669"/>
    <property type="project" value="UniProtKB-KW"/>
</dbReference>
<reference evidence="8 9" key="1">
    <citation type="journal article" date="2019" name="Nat. Ecol. Evol.">
        <title>Megaphylogeny resolves global patterns of mushroom evolution.</title>
        <authorList>
            <person name="Varga T."/>
            <person name="Krizsan K."/>
            <person name="Foldi C."/>
            <person name="Dima B."/>
            <person name="Sanchez-Garcia M."/>
            <person name="Sanchez-Ramirez S."/>
            <person name="Szollosi G.J."/>
            <person name="Szarkandi J.G."/>
            <person name="Papp V."/>
            <person name="Albert L."/>
            <person name="Andreopoulos W."/>
            <person name="Angelini C."/>
            <person name="Antonin V."/>
            <person name="Barry K.W."/>
            <person name="Bougher N.L."/>
            <person name="Buchanan P."/>
            <person name="Buyck B."/>
            <person name="Bense V."/>
            <person name="Catcheside P."/>
            <person name="Chovatia M."/>
            <person name="Cooper J."/>
            <person name="Damon W."/>
            <person name="Desjardin D."/>
            <person name="Finy P."/>
            <person name="Geml J."/>
            <person name="Haridas S."/>
            <person name="Hughes K."/>
            <person name="Justo A."/>
            <person name="Karasinski D."/>
            <person name="Kautmanova I."/>
            <person name="Kiss B."/>
            <person name="Kocsube S."/>
            <person name="Kotiranta H."/>
            <person name="LaButti K.M."/>
            <person name="Lechner B.E."/>
            <person name="Liimatainen K."/>
            <person name="Lipzen A."/>
            <person name="Lukacs Z."/>
            <person name="Mihaltcheva S."/>
            <person name="Morgado L.N."/>
            <person name="Niskanen T."/>
            <person name="Noordeloos M.E."/>
            <person name="Ohm R.A."/>
            <person name="Ortiz-Santana B."/>
            <person name="Ovrebo C."/>
            <person name="Racz N."/>
            <person name="Riley R."/>
            <person name="Savchenko A."/>
            <person name="Shiryaev A."/>
            <person name="Soop K."/>
            <person name="Spirin V."/>
            <person name="Szebenyi C."/>
            <person name="Tomsovsky M."/>
            <person name="Tulloss R.E."/>
            <person name="Uehling J."/>
            <person name="Grigoriev I.V."/>
            <person name="Vagvolgyi C."/>
            <person name="Papp T."/>
            <person name="Martin F.M."/>
            <person name="Miettinen O."/>
            <person name="Hibbett D.S."/>
            <person name="Nagy L.G."/>
        </authorList>
    </citation>
    <scope>NUCLEOTIDE SEQUENCE [LARGE SCALE GENOMIC DNA]</scope>
    <source>
        <strain evidence="8 9">CBS 962.96</strain>
    </source>
</reference>
<dbReference type="InterPro" id="IPR027094">
    <property type="entry name" value="Mitofusin_fam"/>
</dbReference>
<dbReference type="Pfam" id="PF00350">
    <property type="entry name" value="Dynamin_N"/>
    <property type="match status" value="1"/>
</dbReference>
<dbReference type="OrthoDB" id="9984778at2759"/>
<dbReference type="PROSITE" id="PS51718">
    <property type="entry name" value="G_DYNAMIN_2"/>
    <property type="match status" value="1"/>
</dbReference>
<feature type="non-terminal residue" evidence="8">
    <location>
        <position position="1"/>
    </location>
</feature>
<evidence type="ECO:0000256" key="1">
    <source>
        <dbReference type="ARBA" id="ARBA00004370"/>
    </source>
</evidence>
<dbReference type="GO" id="GO:0051646">
    <property type="term" value="P:mitochondrion localization"/>
    <property type="evidence" value="ECO:0007669"/>
    <property type="project" value="TreeGrafter"/>
</dbReference>
<keyword evidence="2" id="KW-0547">Nucleotide-binding</keyword>
<name>A0A4S8M2K5_DENBC</name>
<dbReference type="InterPro" id="IPR030381">
    <property type="entry name" value="G_DYNAMIN_dom"/>
</dbReference>
<evidence type="ECO:0000259" key="7">
    <source>
        <dbReference type="PROSITE" id="PS51718"/>
    </source>
</evidence>
<feature type="non-terminal residue" evidence="8">
    <location>
        <position position="159"/>
    </location>
</feature>
<gene>
    <name evidence="8" type="ORF">K435DRAFT_555625</name>
</gene>
<dbReference type="PANTHER" id="PTHR10465:SF0">
    <property type="entry name" value="SARCALUMENIN"/>
    <property type="match status" value="1"/>
</dbReference>
<evidence type="ECO:0000256" key="4">
    <source>
        <dbReference type="ARBA" id="ARBA00023054"/>
    </source>
</evidence>
<feature type="domain" description="Dynamin-type G" evidence="7">
    <location>
        <begin position="82"/>
        <end position="159"/>
    </location>
</feature>
<proteinExistence type="predicted"/>
<evidence type="ECO:0000256" key="2">
    <source>
        <dbReference type="ARBA" id="ARBA00022741"/>
    </source>
</evidence>
<evidence type="ECO:0000256" key="5">
    <source>
        <dbReference type="ARBA" id="ARBA00023134"/>
    </source>
</evidence>
<evidence type="ECO:0000256" key="6">
    <source>
        <dbReference type="ARBA" id="ARBA00023136"/>
    </source>
</evidence>
<dbReference type="AlphaFoldDB" id="A0A4S8M2K5"/>
<dbReference type="GO" id="GO:0005741">
    <property type="term" value="C:mitochondrial outer membrane"/>
    <property type="evidence" value="ECO:0007669"/>
    <property type="project" value="TreeGrafter"/>
</dbReference>
<dbReference type="InterPro" id="IPR045063">
    <property type="entry name" value="Dynamin_N"/>
</dbReference>
<organism evidence="8 9">
    <name type="scientific">Dendrothele bispora (strain CBS 962.96)</name>
    <dbReference type="NCBI Taxonomy" id="1314807"/>
    <lineage>
        <taxon>Eukaryota</taxon>
        <taxon>Fungi</taxon>
        <taxon>Dikarya</taxon>
        <taxon>Basidiomycota</taxon>
        <taxon>Agaricomycotina</taxon>
        <taxon>Agaricomycetes</taxon>
        <taxon>Agaricomycetidae</taxon>
        <taxon>Agaricales</taxon>
        <taxon>Agaricales incertae sedis</taxon>
        <taxon>Dendrothele</taxon>
    </lineage>
</organism>
<dbReference type="GO" id="GO:0003924">
    <property type="term" value="F:GTPase activity"/>
    <property type="evidence" value="ECO:0007669"/>
    <property type="project" value="InterPro"/>
</dbReference>
<accession>A0A4S8M2K5</accession>
<dbReference type="Gene3D" id="3.40.50.300">
    <property type="entry name" value="P-loop containing nucleotide triphosphate hydrolases"/>
    <property type="match status" value="1"/>
</dbReference>
<dbReference type="PANTHER" id="PTHR10465">
    <property type="entry name" value="TRANSMEMBRANE GTPASE FZO1"/>
    <property type="match status" value="1"/>
</dbReference>
<dbReference type="GO" id="GO:0008053">
    <property type="term" value="P:mitochondrial fusion"/>
    <property type="evidence" value="ECO:0007669"/>
    <property type="project" value="TreeGrafter"/>
</dbReference>
<dbReference type="InterPro" id="IPR027417">
    <property type="entry name" value="P-loop_NTPase"/>
</dbReference>
<evidence type="ECO:0000313" key="8">
    <source>
        <dbReference type="EMBL" id="THU96131.1"/>
    </source>
</evidence>
<evidence type="ECO:0000256" key="3">
    <source>
        <dbReference type="ARBA" id="ARBA00022801"/>
    </source>
</evidence>
<keyword evidence="9" id="KW-1185">Reference proteome</keyword>
<comment type="subcellular location">
    <subcellularLocation>
        <location evidence="1">Membrane</location>
    </subcellularLocation>
</comment>
<dbReference type="Proteomes" id="UP000297245">
    <property type="component" value="Unassembled WGS sequence"/>
</dbReference>
<keyword evidence="6" id="KW-0472">Membrane</keyword>
<keyword evidence="3" id="KW-0378">Hydrolase</keyword>
<keyword evidence="4" id="KW-0175">Coiled coil</keyword>
<protein>
    <recommendedName>
        <fullName evidence="7">Dynamin-type G domain-containing protein</fullName>
    </recommendedName>
</protein>
<keyword evidence="5" id="KW-0342">GTP-binding</keyword>
<sequence length="159" mass="17220">LPHSISLATVNEDENSSPAAAAQEESLLSSDFHVLRLDLKLGVNGSAAFLVSQLEKASIANLLDERIATALSHVDKLRPRVEDTSSKVLVTGDLNAGKSTFVNALLRREVMLVDQQPCTAAFCEVHNAAENNGVEEVHIINEYANYDIRDSATYSRASL</sequence>
<dbReference type="EMBL" id="ML179183">
    <property type="protein sequence ID" value="THU96131.1"/>
    <property type="molecule type" value="Genomic_DNA"/>
</dbReference>